<gene>
    <name evidence="1" type="ORF">H0H81_008755</name>
</gene>
<organism evidence="1 2">
    <name type="scientific">Sphagnurus paluster</name>
    <dbReference type="NCBI Taxonomy" id="117069"/>
    <lineage>
        <taxon>Eukaryota</taxon>
        <taxon>Fungi</taxon>
        <taxon>Dikarya</taxon>
        <taxon>Basidiomycota</taxon>
        <taxon>Agaricomycotina</taxon>
        <taxon>Agaricomycetes</taxon>
        <taxon>Agaricomycetidae</taxon>
        <taxon>Agaricales</taxon>
        <taxon>Tricholomatineae</taxon>
        <taxon>Lyophyllaceae</taxon>
        <taxon>Sphagnurus</taxon>
    </lineage>
</organism>
<proteinExistence type="predicted"/>
<dbReference type="Proteomes" id="UP000717328">
    <property type="component" value="Unassembled WGS sequence"/>
</dbReference>
<reference evidence="1" key="2">
    <citation type="submission" date="2021-10" db="EMBL/GenBank/DDBJ databases">
        <title>Phylogenomics reveals ancestral predisposition of the termite-cultivated fungus Termitomyces towards a domesticated lifestyle.</title>
        <authorList>
            <person name="Auxier B."/>
            <person name="Grum-Grzhimaylo A."/>
            <person name="Cardenas M.E."/>
            <person name="Lodge J.D."/>
            <person name="Laessoe T."/>
            <person name="Pedersen O."/>
            <person name="Smith M.E."/>
            <person name="Kuyper T.W."/>
            <person name="Franco-Molano E.A."/>
            <person name="Baroni T.J."/>
            <person name="Aanen D.K."/>
        </authorList>
    </citation>
    <scope>NUCLEOTIDE SEQUENCE</scope>
    <source>
        <strain evidence="1">D49</strain>
    </source>
</reference>
<feature type="non-terminal residue" evidence="1">
    <location>
        <position position="100"/>
    </location>
</feature>
<dbReference type="Gene3D" id="2.80.10.50">
    <property type="match status" value="1"/>
</dbReference>
<dbReference type="EMBL" id="JABCKI010005961">
    <property type="protein sequence ID" value="KAG5636221.1"/>
    <property type="molecule type" value="Genomic_DNA"/>
</dbReference>
<evidence type="ECO:0000313" key="1">
    <source>
        <dbReference type="EMBL" id="KAG5636221.1"/>
    </source>
</evidence>
<dbReference type="OrthoDB" id="3439489at2759"/>
<dbReference type="Pfam" id="PF16850">
    <property type="entry name" value="Inhibitor_I66"/>
    <property type="match status" value="1"/>
</dbReference>
<reference evidence="1" key="1">
    <citation type="submission" date="2021-02" db="EMBL/GenBank/DDBJ databases">
        <authorList>
            <person name="Nieuwenhuis M."/>
            <person name="Van De Peppel L.J.J."/>
        </authorList>
    </citation>
    <scope>NUCLEOTIDE SEQUENCE</scope>
    <source>
        <strain evidence="1">D49</strain>
    </source>
</reference>
<sequence>MPLESGKYYIASKAGDDRVGQDPIDPGFSFWSIIRAPKDLQEDQLHSVTWTVDQVGGHLYKLFLNGGPAIPTENGVSAPRGAMEEFEWEIIEREGDNSYT</sequence>
<protein>
    <submittedName>
        <fullName evidence="1">Uncharacterized protein</fullName>
    </submittedName>
</protein>
<comment type="caution">
    <text evidence="1">The sequence shown here is derived from an EMBL/GenBank/DDBJ whole genome shotgun (WGS) entry which is preliminary data.</text>
</comment>
<name>A0A9P7K311_9AGAR</name>
<dbReference type="InterPro" id="IPR031755">
    <property type="entry name" value="Inhibitor_I66"/>
</dbReference>
<dbReference type="GO" id="GO:0004867">
    <property type="term" value="F:serine-type endopeptidase inhibitor activity"/>
    <property type="evidence" value="ECO:0007669"/>
    <property type="project" value="InterPro"/>
</dbReference>
<keyword evidence="2" id="KW-1185">Reference proteome</keyword>
<accession>A0A9P7K311</accession>
<evidence type="ECO:0000313" key="2">
    <source>
        <dbReference type="Proteomes" id="UP000717328"/>
    </source>
</evidence>
<dbReference type="AlphaFoldDB" id="A0A9P7K311"/>